<comment type="caution">
    <text evidence="10">The sequence shown here is derived from an EMBL/GenBank/DDBJ whole genome shotgun (WGS) entry which is preliminary data.</text>
</comment>
<dbReference type="InterPro" id="IPR055414">
    <property type="entry name" value="LRR_R13L4/SHOC2-like"/>
</dbReference>
<evidence type="ECO:0000259" key="9">
    <source>
        <dbReference type="Pfam" id="PF23598"/>
    </source>
</evidence>
<dbReference type="PANTHER" id="PTHR23155">
    <property type="entry name" value="DISEASE RESISTANCE PROTEIN RP"/>
    <property type="match status" value="1"/>
</dbReference>
<feature type="domain" description="Disease resistance R13L4/SHOC-2-like LRR" evidence="9">
    <location>
        <begin position="633"/>
        <end position="928"/>
    </location>
</feature>
<dbReference type="Gene3D" id="3.80.10.10">
    <property type="entry name" value="Ribonuclease Inhibitor"/>
    <property type="match status" value="2"/>
</dbReference>
<dbReference type="AlphaFoldDB" id="A0AAV6IQU2"/>
<sequence length="962" mass="109998">MDKVQEVEGEINSSSDQEEKEGQIINIQGKEEEVEAEELRRQQRRLPEPNKRLRETMTDSLPISIFLQKLQKLRLLAEDRFLFAPLRNKVDKIVTDLKQILIFLEQENASSKTLMAQLLPILYSAEDIIESFLLKTTYRRQMGVFNKITKTPLLAFSPWSQVQLSCKMKEIEKSVRAVLIKFGKVDKTVDLVPQPLGLHRRHSNSAQHCYIETPDLLIGRGDTEKDMVGRLINDDEENLRVISLVSKESLGKTALAKKVYNRLDIRQHFQCCVWVHVPEDFTYKDLLLIIIAQIPVGVVKNIELMSEGQLSVMLFQIFLDLKFLIVLDNLPTVDVWRKLVRPFADTRNGSRVIITTRNTDVASQVDPWSLPVGLERLTEEDSWLLFLNKVGTPEHNKGLNRFSDHLSSFRVEILRICHGSPPVIVLLGGMLSTMELSKWSNVIDHLSHLCGKDDHSVLLSSILALSYRKLPFVLRPCFLYLALFPKMYEIPIRRLLHLWLAEGFVETLTKVTSVVPEDVAQSYLEELVCRNMIQIARKKLDGSPKTCRLPCFLHDVFLSKAEDIGFLHVHHGQSDCTPKSNFVVRRLADQYFGVKSTSEYHTQKLCSYLSFETQKRNTSNREIETLLKLIMRKRSSAFLLKVFDLENIYRPVLPDKLGELQNLTYIGLRWSGLNSCPASIGDLPHLETLDLKYTNITTLPSSIWKAKNLRHLYMNEVSIPKPSKEPSAHLQTLVGLQIGSKDPDEYGLNRLTSLRKLRLTCHSKSVKKILNCVCGLGNLQTLKLRSRDPFGQPLDIFLGNELKVHQSLSSLSLFGVLKDDIGNIPQNIKTLVLSMSQLEEDHLRLLGKLPQLNILGLLARSYSGKKMEYCPGDFPELRVLKLWMLENLEEWWVEKGGLPKLEEMEIRGCGKLKRFDGLEHLPTLKELILTNMQPEFVADVGKRFGTVLLTNEWKASSSLLCM</sequence>
<dbReference type="InterPro" id="IPR032675">
    <property type="entry name" value="LRR_dom_sf"/>
</dbReference>
<name>A0AAV6IQU2_9ERIC</name>
<comment type="similarity">
    <text evidence="1">Belongs to the disease resistance NB-LRR family.</text>
</comment>
<dbReference type="SUPFAM" id="SSF52540">
    <property type="entry name" value="P-loop containing nucleoside triphosphate hydrolases"/>
    <property type="match status" value="1"/>
</dbReference>
<feature type="domain" description="Disease resistance protein winged helix" evidence="8">
    <location>
        <begin position="483"/>
        <end position="556"/>
    </location>
</feature>
<dbReference type="InterPro" id="IPR027417">
    <property type="entry name" value="P-loop_NTPase"/>
</dbReference>
<evidence type="ECO:0000259" key="7">
    <source>
        <dbReference type="Pfam" id="PF00931"/>
    </source>
</evidence>
<dbReference type="PANTHER" id="PTHR23155:SF955">
    <property type="entry name" value="AAA+ ATPASE DOMAIN-CONTAINING PROTEIN"/>
    <property type="match status" value="1"/>
</dbReference>
<keyword evidence="5" id="KW-0611">Plant defense</keyword>
<organism evidence="10 11">
    <name type="scientific">Rhododendron griersonianum</name>
    <dbReference type="NCBI Taxonomy" id="479676"/>
    <lineage>
        <taxon>Eukaryota</taxon>
        <taxon>Viridiplantae</taxon>
        <taxon>Streptophyta</taxon>
        <taxon>Embryophyta</taxon>
        <taxon>Tracheophyta</taxon>
        <taxon>Spermatophyta</taxon>
        <taxon>Magnoliopsida</taxon>
        <taxon>eudicotyledons</taxon>
        <taxon>Gunneridae</taxon>
        <taxon>Pentapetalae</taxon>
        <taxon>asterids</taxon>
        <taxon>Ericales</taxon>
        <taxon>Ericaceae</taxon>
        <taxon>Ericoideae</taxon>
        <taxon>Rhodoreae</taxon>
        <taxon>Rhododendron</taxon>
    </lineage>
</organism>
<gene>
    <name evidence="10" type="ORF">RHGRI_025924</name>
</gene>
<evidence type="ECO:0000256" key="2">
    <source>
        <dbReference type="ARBA" id="ARBA00022614"/>
    </source>
</evidence>
<dbReference type="Pfam" id="PF23559">
    <property type="entry name" value="WHD_DRP"/>
    <property type="match status" value="1"/>
</dbReference>
<dbReference type="InterPro" id="IPR002182">
    <property type="entry name" value="NB-ARC"/>
</dbReference>
<dbReference type="InterPro" id="IPR042197">
    <property type="entry name" value="Apaf_helical"/>
</dbReference>
<evidence type="ECO:0000256" key="5">
    <source>
        <dbReference type="ARBA" id="ARBA00022821"/>
    </source>
</evidence>
<dbReference type="Gene3D" id="1.10.10.10">
    <property type="entry name" value="Winged helix-like DNA-binding domain superfamily/Winged helix DNA-binding domain"/>
    <property type="match status" value="1"/>
</dbReference>
<evidence type="ECO:0000313" key="10">
    <source>
        <dbReference type="EMBL" id="KAG5531132.1"/>
    </source>
</evidence>
<keyword evidence="11" id="KW-1185">Reference proteome</keyword>
<dbReference type="InterPro" id="IPR044974">
    <property type="entry name" value="Disease_R_plants"/>
</dbReference>
<evidence type="ECO:0008006" key="12">
    <source>
        <dbReference type="Google" id="ProtNLM"/>
    </source>
</evidence>
<dbReference type="Gene3D" id="3.40.50.300">
    <property type="entry name" value="P-loop containing nucleotide triphosphate hydrolases"/>
    <property type="match status" value="1"/>
</dbReference>
<protein>
    <recommendedName>
        <fullName evidence="12">NB-ARC domain-containing protein</fullName>
    </recommendedName>
</protein>
<dbReference type="InterPro" id="IPR036388">
    <property type="entry name" value="WH-like_DNA-bd_sf"/>
</dbReference>
<keyword evidence="3" id="KW-0677">Repeat</keyword>
<dbReference type="EMBL" id="JACTNZ010000009">
    <property type="protein sequence ID" value="KAG5531132.1"/>
    <property type="molecule type" value="Genomic_DNA"/>
</dbReference>
<dbReference type="Proteomes" id="UP000823749">
    <property type="component" value="Chromosome 9"/>
</dbReference>
<evidence type="ECO:0000256" key="3">
    <source>
        <dbReference type="ARBA" id="ARBA00022737"/>
    </source>
</evidence>
<evidence type="ECO:0000256" key="4">
    <source>
        <dbReference type="ARBA" id="ARBA00022741"/>
    </source>
</evidence>
<dbReference type="GO" id="GO:0043531">
    <property type="term" value="F:ADP binding"/>
    <property type="evidence" value="ECO:0007669"/>
    <property type="project" value="InterPro"/>
</dbReference>
<evidence type="ECO:0000256" key="1">
    <source>
        <dbReference type="ARBA" id="ARBA00008894"/>
    </source>
</evidence>
<feature type="domain" description="NB-ARC" evidence="7">
    <location>
        <begin position="227"/>
        <end position="392"/>
    </location>
</feature>
<keyword evidence="4" id="KW-0547">Nucleotide-binding</keyword>
<dbReference type="Pfam" id="PF23598">
    <property type="entry name" value="LRR_14"/>
    <property type="match status" value="1"/>
</dbReference>
<feature type="region of interest" description="Disordered" evidence="6">
    <location>
        <begin position="1"/>
        <end position="27"/>
    </location>
</feature>
<dbReference type="Gene3D" id="1.10.8.430">
    <property type="entry name" value="Helical domain of apoptotic protease-activating factors"/>
    <property type="match status" value="1"/>
</dbReference>
<dbReference type="Pfam" id="PF00931">
    <property type="entry name" value="NB-ARC"/>
    <property type="match status" value="1"/>
</dbReference>
<dbReference type="InterPro" id="IPR058922">
    <property type="entry name" value="WHD_DRP"/>
</dbReference>
<proteinExistence type="inferred from homology"/>
<dbReference type="GO" id="GO:0098542">
    <property type="term" value="P:defense response to other organism"/>
    <property type="evidence" value="ECO:0007669"/>
    <property type="project" value="TreeGrafter"/>
</dbReference>
<evidence type="ECO:0000259" key="8">
    <source>
        <dbReference type="Pfam" id="PF23559"/>
    </source>
</evidence>
<dbReference type="SUPFAM" id="SSF52058">
    <property type="entry name" value="L domain-like"/>
    <property type="match status" value="1"/>
</dbReference>
<evidence type="ECO:0000313" key="11">
    <source>
        <dbReference type="Proteomes" id="UP000823749"/>
    </source>
</evidence>
<keyword evidence="2" id="KW-0433">Leucine-rich repeat</keyword>
<reference evidence="10" key="1">
    <citation type="submission" date="2020-08" db="EMBL/GenBank/DDBJ databases">
        <title>Plant Genome Project.</title>
        <authorList>
            <person name="Zhang R.-G."/>
        </authorList>
    </citation>
    <scope>NUCLEOTIDE SEQUENCE</scope>
    <source>
        <strain evidence="10">WSP0</strain>
        <tissue evidence="10">Leaf</tissue>
    </source>
</reference>
<evidence type="ECO:0000256" key="6">
    <source>
        <dbReference type="SAM" id="MobiDB-lite"/>
    </source>
</evidence>
<accession>A0AAV6IQU2</accession>
<dbReference type="PRINTS" id="PR00364">
    <property type="entry name" value="DISEASERSIST"/>
</dbReference>